<dbReference type="Proteomes" id="UP000297396">
    <property type="component" value="Unassembled WGS sequence"/>
</dbReference>
<dbReference type="AlphaFoldDB" id="A0A4Y9K0M0"/>
<evidence type="ECO:0000256" key="1">
    <source>
        <dbReference type="SAM" id="Phobius"/>
    </source>
</evidence>
<keyword evidence="1" id="KW-0472">Membrane</keyword>
<proteinExistence type="predicted"/>
<dbReference type="EMBL" id="SPPA01000008">
    <property type="protein sequence ID" value="TFV11072.1"/>
    <property type="molecule type" value="Genomic_DNA"/>
</dbReference>
<keyword evidence="1" id="KW-0812">Transmembrane</keyword>
<accession>A0A4Y9K0M0</accession>
<comment type="caution">
    <text evidence="2">The sequence shown here is derived from an EMBL/GenBank/DDBJ whole genome shotgun (WGS) entry which is preliminary data.</text>
</comment>
<protein>
    <submittedName>
        <fullName evidence="2">Uncharacterized protein</fullName>
    </submittedName>
</protein>
<name>A0A4Y9K0M0_9PAST</name>
<feature type="transmembrane region" description="Helical" evidence="1">
    <location>
        <begin position="85"/>
        <end position="111"/>
    </location>
</feature>
<gene>
    <name evidence="2" type="ORF">E4T80_05000</name>
</gene>
<organism evidence="2 3">
    <name type="scientific">Muribacter muris</name>
    <dbReference type="NCBI Taxonomy" id="67855"/>
    <lineage>
        <taxon>Bacteria</taxon>
        <taxon>Pseudomonadati</taxon>
        <taxon>Pseudomonadota</taxon>
        <taxon>Gammaproteobacteria</taxon>
        <taxon>Pasteurellales</taxon>
        <taxon>Pasteurellaceae</taxon>
        <taxon>Muribacter</taxon>
    </lineage>
</organism>
<dbReference type="RefSeq" id="WP_135055638.1">
    <property type="nucleotide sequence ID" value="NZ_JADGLC010000008.1"/>
</dbReference>
<reference evidence="2 3" key="1">
    <citation type="submission" date="2019-03" db="EMBL/GenBank/DDBJ databases">
        <title>Diversity of the mouse oral microbiome.</title>
        <authorList>
            <person name="Joseph S."/>
            <person name="Aduse-Opoku J."/>
            <person name="Curtis M."/>
            <person name="Wade W."/>
            <person name="Hashim A."/>
        </authorList>
    </citation>
    <scope>NUCLEOTIDE SEQUENCE [LARGE SCALE GENOMIC DNA]</scope>
    <source>
        <strain evidence="2 3">WT12</strain>
    </source>
</reference>
<evidence type="ECO:0000313" key="2">
    <source>
        <dbReference type="EMBL" id="TFV11072.1"/>
    </source>
</evidence>
<sequence length="114" mass="12765">MTENKLTHISILSTLVSLVVFILLSPEGEERIIYIANLTLIWFSDDPAAIMALLLFFYVEIALFLLSLLLLCFKPKTLMGRPISSYLSGIYMVLASLILLILGFTVLKLIFGSH</sequence>
<feature type="transmembrane region" description="Helical" evidence="1">
    <location>
        <begin position="7"/>
        <end position="24"/>
    </location>
</feature>
<evidence type="ECO:0000313" key="3">
    <source>
        <dbReference type="Proteomes" id="UP000297396"/>
    </source>
</evidence>
<feature type="transmembrane region" description="Helical" evidence="1">
    <location>
        <begin position="48"/>
        <end position="73"/>
    </location>
</feature>
<keyword evidence="1" id="KW-1133">Transmembrane helix</keyword>